<evidence type="ECO:0000259" key="3">
    <source>
        <dbReference type="Pfam" id="PF20152"/>
    </source>
</evidence>
<feature type="transmembrane region" description="Helical" evidence="2">
    <location>
        <begin position="45"/>
        <end position="68"/>
    </location>
</feature>
<reference evidence="4" key="1">
    <citation type="submission" date="2011-04" db="EMBL/GenBank/DDBJ databases">
        <title>Evolution of plant cell wall degrading machinery underlies the functional diversity of forest fungi.</title>
        <authorList>
            <consortium name="US DOE Joint Genome Institute (JGI-PGF)"/>
            <person name="Eastwood D.C."/>
            <person name="Floudas D."/>
            <person name="Binder M."/>
            <person name="Majcherczyk A."/>
            <person name="Schneider P."/>
            <person name="Aerts A."/>
            <person name="Asiegbu F.O."/>
            <person name="Baker S.E."/>
            <person name="Barry K."/>
            <person name="Bendiksby M."/>
            <person name="Blumentritt M."/>
            <person name="Coutinho P.M."/>
            <person name="Cullen D."/>
            <person name="Cullen D."/>
            <person name="Gathman A."/>
            <person name="Goodell B."/>
            <person name="Henrissat B."/>
            <person name="Ihrmark K."/>
            <person name="Kauserud H."/>
            <person name="Kohler A."/>
            <person name="LaButti K."/>
            <person name="Lapidus A."/>
            <person name="Lavin J.L."/>
            <person name="Lee Y.-H."/>
            <person name="Lindquist E."/>
            <person name="Lilly W."/>
            <person name="Lucas S."/>
            <person name="Morin E."/>
            <person name="Murat C."/>
            <person name="Oguiza J.A."/>
            <person name="Park J."/>
            <person name="Pisabarro A.G."/>
            <person name="Riley R."/>
            <person name="Rosling A."/>
            <person name="Salamov A."/>
            <person name="Schmidt O."/>
            <person name="Schmutz J."/>
            <person name="Skrede I."/>
            <person name="Stenlid J."/>
            <person name="Wiebenga A."/>
            <person name="Xie X."/>
            <person name="Kues U."/>
            <person name="Hibbett D.S."/>
            <person name="Hoffmeister D."/>
            <person name="Hogberg N."/>
            <person name="Martin F."/>
            <person name="Grigoriev I.V."/>
            <person name="Watkinson S.C."/>
        </authorList>
    </citation>
    <scope>NUCLEOTIDE SEQUENCE</scope>
    <source>
        <strain evidence="4">S7.9</strain>
    </source>
</reference>
<gene>
    <name evidence="4" type="ORF">SERLADRAFT_471207</name>
</gene>
<dbReference type="OrthoDB" id="2562493at2759"/>
<dbReference type="RefSeq" id="XP_007320028.1">
    <property type="nucleotide sequence ID" value="XM_007319966.1"/>
</dbReference>
<dbReference type="PANTHER" id="PTHR40465:SF1">
    <property type="entry name" value="DUF6534 DOMAIN-CONTAINING PROTEIN"/>
    <property type="match status" value="1"/>
</dbReference>
<dbReference type="KEGG" id="sla:SERLADRAFT_471207"/>
<proteinExistence type="predicted"/>
<keyword evidence="2" id="KW-0472">Membrane</keyword>
<dbReference type="AlphaFoldDB" id="F8P0V4"/>
<dbReference type="Proteomes" id="UP000008064">
    <property type="component" value="Unassembled WGS sequence"/>
</dbReference>
<feature type="compositionally biased region" description="Polar residues" evidence="1">
    <location>
        <begin position="263"/>
        <end position="277"/>
    </location>
</feature>
<keyword evidence="2" id="KW-1133">Transmembrane helix</keyword>
<dbReference type="GeneID" id="18819897"/>
<sequence>MGIYDSTIGTLLVGIFFNTYLYGLVTYQFAAYHRIKFNDHPAIKYMVLVLFILDTVHSISAIYMAWVYCVTNYNNPTAITSALWPYTFTPIATALAALLTQVFLGYRIYRLSNSRVLFGVILVLAVPTFALGMACGIRAWIIKVLVELSALDSLVTGWLAMQVSLDLFITVTLTIILTRSRTGFHKTDTVLNRLIRGAIQTGLFAGIFSLGDLITFLRYPTTNLYGMFAIPIGRIYTNTLLDTLLARQDLRQQMAGTRDMDSDTNNGASWQSSSQRSKNIQLKEVEVRKDVQVFNDAASYEADLKVPSSMAI</sequence>
<dbReference type="PANTHER" id="PTHR40465">
    <property type="entry name" value="CHROMOSOME 1, WHOLE GENOME SHOTGUN SEQUENCE"/>
    <property type="match status" value="1"/>
</dbReference>
<feature type="transmembrane region" description="Helical" evidence="2">
    <location>
        <begin position="88"/>
        <end position="109"/>
    </location>
</feature>
<feature type="domain" description="DUF6534" evidence="3">
    <location>
        <begin position="163"/>
        <end position="248"/>
    </location>
</feature>
<feature type="transmembrane region" description="Helical" evidence="2">
    <location>
        <begin position="6"/>
        <end position="25"/>
    </location>
</feature>
<dbReference type="InterPro" id="IPR045339">
    <property type="entry name" value="DUF6534"/>
</dbReference>
<feature type="region of interest" description="Disordered" evidence="1">
    <location>
        <begin position="255"/>
        <end position="277"/>
    </location>
</feature>
<feature type="transmembrane region" description="Helical" evidence="2">
    <location>
        <begin position="116"/>
        <end position="142"/>
    </location>
</feature>
<name>F8P0V4_SERL9</name>
<dbReference type="EMBL" id="GL945436">
    <property type="protein sequence ID" value="EGO22788.1"/>
    <property type="molecule type" value="Genomic_DNA"/>
</dbReference>
<dbReference type="HOGENOM" id="CLU_046025_2_0_1"/>
<dbReference type="Pfam" id="PF20152">
    <property type="entry name" value="DUF6534"/>
    <property type="match status" value="1"/>
</dbReference>
<feature type="transmembrane region" description="Helical" evidence="2">
    <location>
        <begin position="154"/>
        <end position="177"/>
    </location>
</feature>
<organism>
    <name type="scientific">Serpula lacrymans var. lacrymans (strain S7.9)</name>
    <name type="common">Dry rot fungus</name>
    <dbReference type="NCBI Taxonomy" id="578457"/>
    <lineage>
        <taxon>Eukaryota</taxon>
        <taxon>Fungi</taxon>
        <taxon>Dikarya</taxon>
        <taxon>Basidiomycota</taxon>
        <taxon>Agaricomycotina</taxon>
        <taxon>Agaricomycetes</taxon>
        <taxon>Agaricomycetidae</taxon>
        <taxon>Boletales</taxon>
        <taxon>Coniophorineae</taxon>
        <taxon>Serpulaceae</taxon>
        <taxon>Serpula</taxon>
    </lineage>
</organism>
<evidence type="ECO:0000256" key="2">
    <source>
        <dbReference type="SAM" id="Phobius"/>
    </source>
</evidence>
<protein>
    <recommendedName>
        <fullName evidence="3">DUF6534 domain-containing protein</fullName>
    </recommendedName>
</protein>
<accession>F8P0V4</accession>
<evidence type="ECO:0000313" key="4">
    <source>
        <dbReference type="EMBL" id="EGO22788.1"/>
    </source>
</evidence>
<keyword evidence="2" id="KW-0812">Transmembrane</keyword>
<evidence type="ECO:0000256" key="1">
    <source>
        <dbReference type="SAM" id="MobiDB-lite"/>
    </source>
</evidence>
<feature type="transmembrane region" description="Helical" evidence="2">
    <location>
        <begin position="198"/>
        <end position="219"/>
    </location>
</feature>